<evidence type="ECO:0000313" key="3">
    <source>
        <dbReference type="Proteomes" id="UP000215335"/>
    </source>
</evidence>
<proteinExistence type="predicted"/>
<feature type="compositionally biased region" description="Low complexity" evidence="1">
    <location>
        <begin position="112"/>
        <end position="121"/>
    </location>
</feature>
<comment type="caution">
    <text evidence="2">The sequence shown here is derived from an EMBL/GenBank/DDBJ whole genome shotgun (WGS) entry which is preliminary data.</text>
</comment>
<evidence type="ECO:0000313" key="2">
    <source>
        <dbReference type="EMBL" id="OXU16286.1"/>
    </source>
</evidence>
<dbReference type="AlphaFoldDB" id="A0A232ED66"/>
<name>A0A232ED66_9HYME</name>
<dbReference type="EMBL" id="NNAY01008209">
    <property type="protein sequence ID" value="OXU16286.1"/>
    <property type="molecule type" value="Genomic_DNA"/>
</dbReference>
<evidence type="ECO:0000256" key="1">
    <source>
        <dbReference type="SAM" id="MobiDB-lite"/>
    </source>
</evidence>
<gene>
    <name evidence="2" type="ORF">TSAR_001072</name>
</gene>
<sequence>MQHARKIVLIPHDSITKLQQQQQQPLNDDMLLSKNEVVKVSHKDLKKNIKISNTPSVKIEEQEYGIDMAIIAMSVPVSYRHKAKSNNGNLLSKQTTLQKSPYTSTPIPNRKSANGSSSLNNSSYTDASTIINAAIDNVASDDDAVDSSYRVRSKRARRKIGKNSSGSNIIQAGGWLKFPM</sequence>
<keyword evidence="3" id="KW-1185">Reference proteome</keyword>
<dbReference type="Proteomes" id="UP000215335">
    <property type="component" value="Unassembled WGS sequence"/>
</dbReference>
<reference evidence="2 3" key="1">
    <citation type="journal article" date="2017" name="Curr. Biol.">
        <title>The Evolution of Venom by Co-option of Single-Copy Genes.</title>
        <authorList>
            <person name="Martinson E.O."/>
            <person name="Mrinalini"/>
            <person name="Kelkar Y.D."/>
            <person name="Chang C.H."/>
            <person name="Werren J.H."/>
        </authorList>
    </citation>
    <scope>NUCLEOTIDE SEQUENCE [LARGE SCALE GENOMIC DNA]</scope>
    <source>
        <strain evidence="2 3">Alberta</strain>
        <tissue evidence="2">Whole body</tissue>
    </source>
</reference>
<organism evidence="2 3">
    <name type="scientific">Trichomalopsis sarcophagae</name>
    <dbReference type="NCBI Taxonomy" id="543379"/>
    <lineage>
        <taxon>Eukaryota</taxon>
        <taxon>Metazoa</taxon>
        <taxon>Ecdysozoa</taxon>
        <taxon>Arthropoda</taxon>
        <taxon>Hexapoda</taxon>
        <taxon>Insecta</taxon>
        <taxon>Pterygota</taxon>
        <taxon>Neoptera</taxon>
        <taxon>Endopterygota</taxon>
        <taxon>Hymenoptera</taxon>
        <taxon>Apocrita</taxon>
        <taxon>Proctotrupomorpha</taxon>
        <taxon>Chalcidoidea</taxon>
        <taxon>Pteromalidae</taxon>
        <taxon>Pteromalinae</taxon>
        <taxon>Trichomalopsis</taxon>
    </lineage>
</organism>
<feature type="region of interest" description="Disordered" evidence="1">
    <location>
        <begin position="86"/>
        <end position="121"/>
    </location>
</feature>
<accession>A0A232ED66</accession>
<feature type="compositionally biased region" description="Polar residues" evidence="1">
    <location>
        <begin position="86"/>
        <end position="107"/>
    </location>
</feature>
<protein>
    <submittedName>
        <fullName evidence="2">Uncharacterized protein</fullName>
    </submittedName>
</protein>